<evidence type="ECO:0000313" key="5">
    <source>
        <dbReference type="EMBL" id="SHK48210.1"/>
    </source>
</evidence>
<dbReference type="GO" id="GO:0055085">
    <property type="term" value="P:transmembrane transport"/>
    <property type="evidence" value="ECO:0007669"/>
    <property type="project" value="InterPro"/>
</dbReference>
<dbReference type="Proteomes" id="UP000183982">
    <property type="component" value="Unassembled WGS sequence"/>
</dbReference>
<dbReference type="Pfam" id="PF03480">
    <property type="entry name" value="DctP"/>
    <property type="match status" value="1"/>
</dbReference>
<dbReference type="CDD" id="cd13665">
    <property type="entry name" value="PBP2_TRAP_Dctp3_4"/>
    <property type="match status" value="1"/>
</dbReference>
<reference evidence="6" key="1">
    <citation type="submission" date="2016-11" db="EMBL/GenBank/DDBJ databases">
        <authorList>
            <person name="Varghese N."/>
            <person name="Submissions S."/>
        </authorList>
    </citation>
    <scope>NUCLEOTIDE SEQUENCE [LARGE SCALE GENOMIC DNA]</scope>
    <source>
        <strain evidence="6">DSM 100564</strain>
    </source>
</reference>
<evidence type="ECO:0000313" key="6">
    <source>
        <dbReference type="Proteomes" id="UP000183982"/>
    </source>
</evidence>
<evidence type="ECO:0000256" key="4">
    <source>
        <dbReference type="SAM" id="SignalP"/>
    </source>
</evidence>
<name>A0A1M6SUA2_9RHOB</name>
<dbReference type="EMBL" id="FQZQ01000032">
    <property type="protein sequence ID" value="SHK48210.1"/>
    <property type="molecule type" value="Genomic_DNA"/>
</dbReference>
<dbReference type="GO" id="GO:0042597">
    <property type="term" value="C:periplasmic space"/>
    <property type="evidence" value="ECO:0007669"/>
    <property type="project" value="UniProtKB-SubCell"/>
</dbReference>
<dbReference type="PANTHER" id="PTHR33376:SF15">
    <property type="entry name" value="BLL6794 PROTEIN"/>
    <property type="match status" value="1"/>
</dbReference>
<keyword evidence="2 4" id="KW-0732">Signal</keyword>
<evidence type="ECO:0000256" key="3">
    <source>
        <dbReference type="ARBA" id="ARBA00022764"/>
    </source>
</evidence>
<gene>
    <name evidence="5" type="ORF">SAMN05444000_13214</name>
</gene>
<feature type="chain" id="PRO_5012093442" evidence="4">
    <location>
        <begin position="24"/>
        <end position="337"/>
    </location>
</feature>
<dbReference type="STRING" id="1470563.SAMN05444000_13214"/>
<dbReference type="PANTHER" id="PTHR33376">
    <property type="match status" value="1"/>
</dbReference>
<evidence type="ECO:0000256" key="2">
    <source>
        <dbReference type="ARBA" id="ARBA00022729"/>
    </source>
</evidence>
<organism evidence="5 6">
    <name type="scientific">Shimia gijangensis</name>
    <dbReference type="NCBI Taxonomy" id="1470563"/>
    <lineage>
        <taxon>Bacteria</taxon>
        <taxon>Pseudomonadati</taxon>
        <taxon>Pseudomonadota</taxon>
        <taxon>Alphaproteobacteria</taxon>
        <taxon>Rhodobacterales</taxon>
        <taxon>Roseobacteraceae</taxon>
    </lineage>
</organism>
<dbReference type="InterPro" id="IPR038404">
    <property type="entry name" value="TRAP_DctP_sf"/>
</dbReference>
<comment type="subcellular location">
    <subcellularLocation>
        <location evidence="1">Periplasm</location>
    </subcellularLocation>
</comment>
<keyword evidence="3" id="KW-0574">Periplasm</keyword>
<dbReference type="AlphaFoldDB" id="A0A1M6SUA2"/>
<dbReference type="Gene3D" id="3.40.190.170">
    <property type="entry name" value="Bacterial extracellular solute-binding protein, family 7"/>
    <property type="match status" value="1"/>
</dbReference>
<protein>
    <submittedName>
        <fullName evidence="5">TRAP-type C4-dicarboxylate transport system, substrate-binding protein</fullName>
    </submittedName>
</protein>
<dbReference type="RefSeq" id="WP_073256600.1">
    <property type="nucleotide sequence ID" value="NZ_FQZQ01000032.1"/>
</dbReference>
<accession>A0A1M6SUA2</accession>
<evidence type="ECO:0000256" key="1">
    <source>
        <dbReference type="ARBA" id="ARBA00004418"/>
    </source>
</evidence>
<feature type="signal peptide" evidence="4">
    <location>
        <begin position="1"/>
        <end position="23"/>
    </location>
</feature>
<dbReference type="InterPro" id="IPR018389">
    <property type="entry name" value="DctP_fam"/>
</dbReference>
<proteinExistence type="predicted"/>
<dbReference type="OrthoDB" id="7822595at2"/>
<dbReference type="NCBIfam" id="NF037995">
    <property type="entry name" value="TRAP_S1"/>
    <property type="match status" value="1"/>
</dbReference>
<sequence>MRILRNLITGVALAGLSSTVAFAETTLRFASFEPPVAFLTKNVFTPWAEQVSAASGGTIKVKMFPGGTLGRSPAQQLKLVEDGVADIGWVIPGYTPGRFDEGTVGELPFLVQSSEAGSNAMWKLYEDGLLQGDYKKFKMIGIFTSYPNFVVSTKPVVKPSDMSGLSFRAPGPTLLSALEALGSVPVGGITGPTIAESMSRGLIDGTLSQWGAVSTFRIGEVAEHYLQAPLGATAMLVVMNKDKYDSLPDEAKAAIDAHSGGDFSDLFGKAFDSNVEASGVKEMARDGITVNAAEGELLEEWRAAVSVATEEWIASTENGQTIHDAFKAALSEYPGAF</sequence>
<keyword evidence="6" id="KW-1185">Reference proteome</keyword>